<dbReference type="Proteomes" id="UP000282386">
    <property type="component" value="Chromosome"/>
</dbReference>
<gene>
    <name evidence="1" type="ORF">NCTC10207_00697</name>
</gene>
<organism evidence="1 2">
    <name type="scientific">Rothia aeria</name>
    <dbReference type="NCBI Taxonomy" id="172042"/>
    <lineage>
        <taxon>Bacteria</taxon>
        <taxon>Bacillati</taxon>
        <taxon>Actinomycetota</taxon>
        <taxon>Actinomycetes</taxon>
        <taxon>Micrococcales</taxon>
        <taxon>Micrococcaceae</taxon>
        <taxon>Rothia</taxon>
    </lineage>
</organism>
<dbReference type="AlphaFoldDB" id="A0A7Z9A3V6"/>
<proteinExistence type="predicted"/>
<protein>
    <submittedName>
        <fullName evidence="1">SMI1 / KNR4 family</fullName>
    </submittedName>
</protein>
<evidence type="ECO:0000313" key="1">
    <source>
        <dbReference type="EMBL" id="VEI22616.1"/>
    </source>
</evidence>
<name>A0A7Z9A3V6_9MICC</name>
<dbReference type="Pfam" id="PF14568">
    <property type="entry name" value="SUKH_6"/>
    <property type="match status" value="1"/>
</dbReference>
<reference evidence="1 2" key="1">
    <citation type="submission" date="2018-12" db="EMBL/GenBank/DDBJ databases">
        <authorList>
            <consortium name="Pathogen Informatics"/>
        </authorList>
    </citation>
    <scope>NUCLEOTIDE SEQUENCE [LARGE SCALE GENOMIC DNA]</scope>
    <source>
        <strain evidence="1 2">NCTC10207</strain>
    </source>
</reference>
<dbReference type="SUPFAM" id="SSF160631">
    <property type="entry name" value="SMI1/KNR4-like"/>
    <property type="match status" value="1"/>
</dbReference>
<sequence>MRIKNLVEEMGGVARFTSEPLAPTLREKMSEFLDITREEFADYLDYLELYGGETGFIKEYKLTPYSNLPEYCYPDDAIPVGGNIAWGGGGLGFFIAPMKSGGQFSPMSERLKKYKNRIPDNFLPISSNEFGDLICLCTQGERIGQIFYWDHENEWDEEDYIDDFGVPMPEEVKLQNIYLIGKNLYDCLSRMTPDLLD</sequence>
<evidence type="ECO:0000313" key="2">
    <source>
        <dbReference type="Proteomes" id="UP000282386"/>
    </source>
</evidence>
<dbReference type="InterPro" id="IPR037883">
    <property type="entry name" value="Knr4/Smi1-like_sf"/>
</dbReference>
<accession>A0A7Z9A3V6</accession>
<dbReference type="EMBL" id="LR134479">
    <property type="protein sequence ID" value="VEI22616.1"/>
    <property type="molecule type" value="Genomic_DNA"/>
</dbReference>
<dbReference type="Gene3D" id="3.40.1580.10">
    <property type="entry name" value="SMI1/KNR4-like"/>
    <property type="match status" value="1"/>
</dbReference>
<dbReference type="RefSeq" id="WP_126499780.1">
    <property type="nucleotide sequence ID" value="NZ_LR134479.1"/>
</dbReference>